<dbReference type="SUPFAM" id="SSF160651">
    <property type="entry name" value="FLJ32549 C-terminal domain-like"/>
    <property type="match status" value="1"/>
</dbReference>
<evidence type="ECO:0000256" key="1">
    <source>
        <dbReference type="SAM" id="MobiDB-lite"/>
    </source>
</evidence>
<feature type="region of interest" description="Disordered" evidence="1">
    <location>
        <begin position="94"/>
        <end position="150"/>
    </location>
</feature>
<dbReference type="GO" id="GO:0034198">
    <property type="term" value="P:cellular response to amino acid starvation"/>
    <property type="evidence" value="ECO:0007669"/>
    <property type="project" value="TreeGrafter"/>
</dbReference>
<dbReference type="OrthoDB" id="18134at2759"/>
<dbReference type="GO" id="GO:0061462">
    <property type="term" value="P:protein localization to lysosome"/>
    <property type="evidence" value="ECO:0007669"/>
    <property type="project" value="TreeGrafter"/>
</dbReference>
<dbReference type="InterPro" id="IPR018544">
    <property type="entry name" value="KICS_2"/>
</dbReference>
<dbReference type="GO" id="GO:0042149">
    <property type="term" value="P:cellular response to glucose starvation"/>
    <property type="evidence" value="ECO:0007669"/>
    <property type="project" value="TreeGrafter"/>
</dbReference>
<accession>A0A9P3M061</accession>
<evidence type="ECO:0000313" key="2">
    <source>
        <dbReference type="EMBL" id="GJJ76837.1"/>
    </source>
</evidence>
<gene>
    <name evidence="2" type="ORF">EMPS_09196</name>
</gene>
<sequence>MFSRDCAEYIKALGSFDYACANKHMMRLSKVHPTAGFFCSRISQAEGIYTSMQFLKPKIFRREDHLYHFYSELVSDIERELSQYHDSGSGSIAAAESSRRKSVRQSSSGHTSPILGMSESSHVGGIQQQLSKESPNNTRSGELTSANVSPTNTLHLQSGFQKQEDVVADQLLLYTILRELCILRMLLIGIYRKLSLSTVEIEASEILPEAEYVLEVFNTKVKEIQQTVLGAGLHCEILALVHGLLMHKAVVEYEIQKSATNLYLAGTSLSEWRRMTLEQEYAEKSLHRPEETPWHYSLFSSGEDKSKSNKSGKLNLHPNHLLWLGRWIASEKTKMTLYFMDNLLEKEQLLGGDERTLWANMDPDLHGLIRIFRKKAGAHSVSFVYQISPEVRFSPTGFVSANAPYESPTGLNSFPCIYSYPPDPPRDHWPNIISIMQGSINILQQYRTQYFYDRKIGCTYYVARVDPHVSMVVIYLDKHPQPDQGAMDFVQQIVGRLRHTDVLVSMRTE</sequence>
<dbReference type="PANTHER" id="PTHR31581:SF1">
    <property type="entry name" value="KICSTOR SUBUNIT 2"/>
    <property type="match status" value="1"/>
</dbReference>
<organism evidence="2 3">
    <name type="scientific">Entomortierella parvispora</name>
    <dbReference type="NCBI Taxonomy" id="205924"/>
    <lineage>
        <taxon>Eukaryota</taxon>
        <taxon>Fungi</taxon>
        <taxon>Fungi incertae sedis</taxon>
        <taxon>Mucoromycota</taxon>
        <taxon>Mortierellomycotina</taxon>
        <taxon>Mortierellomycetes</taxon>
        <taxon>Mortierellales</taxon>
        <taxon>Mortierellaceae</taxon>
        <taxon>Entomortierella</taxon>
    </lineage>
</organism>
<dbReference type="Pfam" id="PF09404">
    <property type="entry name" value="C12orf66_like"/>
    <property type="match status" value="1"/>
</dbReference>
<dbReference type="PANTHER" id="PTHR31581">
    <property type="entry name" value="KICSTOR COMPLEX PROTEIN C12ORF66"/>
    <property type="match status" value="1"/>
</dbReference>
<reference evidence="2" key="1">
    <citation type="submission" date="2021-11" db="EMBL/GenBank/DDBJ databases">
        <authorList>
            <person name="Herlambang A."/>
            <person name="Guo Y."/>
            <person name="Takashima Y."/>
            <person name="Nishizawa T."/>
        </authorList>
    </citation>
    <scope>NUCLEOTIDE SEQUENCE</scope>
    <source>
        <strain evidence="2">E1425</strain>
    </source>
</reference>
<dbReference type="Proteomes" id="UP000827284">
    <property type="component" value="Unassembled WGS sequence"/>
</dbReference>
<evidence type="ECO:0000313" key="3">
    <source>
        <dbReference type="Proteomes" id="UP000827284"/>
    </source>
</evidence>
<reference evidence="2" key="2">
    <citation type="journal article" date="2022" name="Microbiol. Resour. Announc.">
        <title>Whole-Genome Sequence of Entomortierella parvispora E1425, a Mucoromycotan Fungus Associated with Burkholderiaceae-Related Endosymbiotic Bacteria.</title>
        <authorList>
            <person name="Herlambang A."/>
            <person name="Guo Y."/>
            <person name="Takashima Y."/>
            <person name="Narisawa K."/>
            <person name="Ohta H."/>
            <person name="Nishizawa T."/>
        </authorList>
    </citation>
    <scope>NUCLEOTIDE SEQUENCE</scope>
    <source>
        <strain evidence="2">E1425</strain>
    </source>
</reference>
<dbReference type="Gene3D" id="3.30.450.240">
    <property type="match status" value="1"/>
</dbReference>
<name>A0A9P3M061_9FUNG</name>
<dbReference type="EMBL" id="BQFW01000012">
    <property type="protein sequence ID" value="GJJ76837.1"/>
    <property type="molecule type" value="Genomic_DNA"/>
</dbReference>
<dbReference type="GO" id="GO:1904262">
    <property type="term" value="P:negative regulation of TORC1 signaling"/>
    <property type="evidence" value="ECO:0007669"/>
    <property type="project" value="TreeGrafter"/>
</dbReference>
<dbReference type="SUPFAM" id="SSF158548">
    <property type="entry name" value="FLJ32549 domain-like"/>
    <property type="match status" value="1"/>
</dbReference>
<keyword evidence="3" id="KW-1185">Reference proteome</keyword>
<feature type="compositionally biased region" description="Polar residues" evidence="1">
    <location>
        <begin position="118"/>
        <end position="150"/>
    </location>
</feature>
<comment type="caution">
    <text evidence="2">The sequence shown here is derived from an EMBL/GenBank/DDBJ whole genome shotgun (WGS) entry which is preliminary data.</text>
</comment>
<dbReference type="InterPro" id="IPR038060">
    <property type="entry name" value="C12orf66-like_central_sf"/>
</dbReference>
<dbReference type="AlphaFoldDB" id="A0A9P3M061"/>
<protein>
    <submittedName>
        <fullName evidence="2">KICSTOR complex protein C12orf66</fullName>
    </submittedName>
</protein>
<proteinExistence type="predicted"/>